<comment type="similarity">
    <text evidence="1">Belongs to the SCO1/2 family.</text>
</comment>
<keyword evidence="6" id="KW-1185">Reference proteome</keyword>
<sequence length="214" mass="23676">MRWALALVLALLSGTGFVYAVTDGFTALTAEAARRRQVAHEPRPVPDAMLMTADGTAIRLREALRSDGRVAIVGFFYTRCVALCRAQGFITQQLQAVIQAQGLASRIRLISISFDLRERPPDLQRYGHDLQADAGLWQLGSFMRAPERDALLRQFGIVVVPLQFGDFEHNAALHVVTPDGRLAGIFDLDEPGRALRMAQRMSANRRAPHVGERS</sequence>
<evidence type="ECO:0000256" key="2">
    <source>
        <dbReference type="ARBA" id="ARBA00023008"/>
    </source>
</evidence>
<gene>
    <name evidence="5" type="ORF">Q8947_01685</name>
</gene>
<keyword evidence="3" id="KW-0732">Signal</keyword>
<feature type="signal peptide" evidence="3">
    <location>
        <begin position="1"/>
        <end position="20"/>
    </location>
</feature>
<dbReference type="Proteomes" id="UP001232156">
    <property type="component" value="Unassembled WGS sequence"/>
</dbReference>
<evidence type="ECO:0000256" key="3">
    <source>
        <dbReference type="SAM" id="SignalP"/>
    </source>
</evidence>
<feature type="chain" id="PRO_5047218507" evidence="3">
    <location>
        <begin position="21"/>
        <end position="214"/>
    </location>
</feature>
<evidence type="ECO:0000313" key="6">
    <source>
        <dbReference type="Proteomes" id="UP001232156"/>
    </source>
</evidence>
<comment type="caution">
    <text evidence="5">The sequence shown here is derived from an EMBL/GenBank/DDBJ whole genome shotgun (WGS) entry which is preliminary data.</text>
</comment>
<evidence type="ECO:0000256" key="1">
    <source>
        <dbReference type="ARBA" id="ARBA00010996"/>
    </source>
</evidence>
<reference evidence="5 6" key="1">
    <citation type="submission" date="2023-08" db="EMBL/GenBank/DDBJ databases">
        <title>Alcaligenaceae gen. nov., a novel taxon isolated from the sludge of Yixing Pesticide Factory.</title>
        <authorList>
            <person name="Ruan L."/>
        </authorList>
    </citation>
    <scope>NUCLEOTIDE SEQUENCE [LARGE SCALE GENOMIC DNA]</scope>
    <source>
        <strain evidence="5 6">LG-2</strain>
    </source>
</reference>
<dbReference type="SUPFAM" id="SSF52833">
    <property type="entry name" value="Thioredoxin-like"/>
    <property type="match status" value="1"/>
</dbReference>
<feature type="domain" description="Thioredoxin" evidence="4">
    <location>
        <begin position="39"/>
        <end position="209"/>
    </location>
</feature>
<dbReference type="Gene3D" id="3.40.30.10">
    <property type="entry name" value="Glutaredoxin"/>
    <property type="match status" value="1"/>
</dbReference>
<evidence type="ECO:0000313" key="5">
    <source>
        <dbReference type="EMBL" id="MDR4124693.1"/>
    </source>
</evidence>
<keyword evidence="2" id="KW-0186">Copper</keyword>
<dbReference type="InterPro" id="IPR013766">
    <property type="entry name" value="Thioredoxin_domain"/>
</dbReference>
<protein>
    <submittedName>
        <fullName evidence="5">SCO family protein</fullName>
    </submittedName>
</protein>
<dbReference type="CDD" id="cd02968">
    <property type="entry name" value="SCO"/>
    <property type="match status" value="1"/>
</dbReference>
<dbReference type="RefSeq" id="WP_347286298.1">
    <property type="nucleotide sequence ID" value="NZ_JAUZQE010000003.1"/>
</dbReference>
<dbReference type="InterPro" id="IPR003782">
    <property type="entry name" value="SCO1/SenC"/>
</dbReference>
<name>A0ABU1D2N2_9BURK</name>
<organism evidence="5 6">
    <name type="scientific">Yanghanlia caeni</name>
    <dbReference type="NCBI Taxonomy" id="3064283"/>
    <lineage>
        <taxon>Bacteria</taxon>
        <taxon>Pseudomonadati</taxon>
        <taxon>Pseudomonadota</taxon>
        <taxon>Betaproteobacteria</taxon>
        <taxon>Burkholderiales</taxon>
        <taxon>Alcaligenaceae</taxon>
        <taxon>Yanghanlia</taxon>
    </lineage>
</organism>
<dbReference type="PROSITE" id="PS51352">
    <property type="entry name" value="THIOREDOXIN_2"/>
    <property type="match status" value="1"/>
</dbReference>
<dbReference type="EMBL" id="JAUZQE010000003">
    <property type="protein sequence ID" value="MDR4124693.1"/>
    <property type="molecule type" value="Genomic_DNA"/>
</dbReference>
<dbReference type="InterPro" id="IPR036249">
    <property type="entry name" value="Thioredoxin-like_sf"/>
</dbReference>
<evidence type="ECO:0000259" key="4">
    <source>
        <dbReference type="PROSITE" id="PS51352"/>
    </source>
</evidence>
<proteinExistence type="inferred from homology"/>
<accession>A0ABU1D2N2</accession>